<dbReference type="EMBL" id="CP025013">
    <property type="protein sequence ID" value="AUW46234.1"/>
    <property type="molecule type" value="Genomic_DNA"/>
</dbReference>
<gene>
    <name evidence="1" type="ORF">CUJ84_pRLN1000779</name>
</gene>
<geneLocation type="plasmid" evidence="2">
    <name>prln1</name>
</geneLocation>
<sequence length="337" mass="37200">MVVPIKFVVACAAADDIFVIATIPDELPKDAEFTRLYYLCPETEDVWHYRDWPGEQVVSLCLRRERQGVRRAACALTGEGDIEIANSVNETYEKISGAGLMGARALGAVTRIREIGSTLFVCGNYGQVYRRDETNWTPIDGELAKLGKSALSPPFPDAASISDDMLRQFTQSMRQAPNFNDIGGISETDIYVCGNGGNLFHYDGKAWAKIDIRTDAILTAMHCVSADEVLVVGENGTVLTGNARAGFRSLGEFFPGDYIWSVRSFQGRTYLGTLHGLYVLEGSRVRLLTSGQLDDKTQVISLDSVSDNALWIATDRHAFRYDGNAFTFYEHGDNVAY</sequence>
<organism evidence="1 2">
    <name type="scientific">Rhizobium leguminosarum</name>
    <dbReference type="NCBI Taxonomy" id="384"/>
    <lineage>
        <taxon>Bacteria</taxon>
        <taxon>Pseudomonadati</taxon>
        <taxon>Pseudomonadota</taxon>
        <taxon>Alphaproteobacteria</taxon>
        <taxon>Hyphomicrobiales</taxon>
        <taxon>Rhizobiaceae</taxon>
        <taxon>Rhizobium/Agrobacterium group</taxon>
        <taxon>Rhizobium</taxon>
    </lineage>
</organism>
<proteinExistence type="predicted"/>
<protein>
    <submittedName>
        <fullName evidence="1">Uncharacterized protein</fullName>
    </submittedName>
</protein>
<dbReference type="Proteomes" id="UP000238523">
    <property type="component" value="Plasmid pRLN1"/>
</dbReference>
<dbReference type="RefSeq" id="WP_105008887.1">
    <property type="nucleotide sequence ID" value="NZ_CP025013.1"/>
</dbReference>
<reference evidence="1 2" key="1">
    <citation type="submission" date="2017-11" db="EMBL/GenBank/DDBJ databases">
        <title>Complete genome of Rhizobium leguminosarum Norway, an ineffective micro-symbiont.</title>
        <authorList>
            <person name="Hoffrichter A."/>
            <person name="Liang J."/>
            <person name="Brachmann A."/>
            <person name="Marin M."/>
        </authorList>
    </citation>
    <scope>NUCLEOTIDE SEQUENCE [LARGE SCALE GENOMIC DNA]</scope>
    <source>
        <strain evidence="1 2">Norway</strain>
        <plasmid evidence="2">Plasmid prln1</plasmid>
    </source>
</reference>
<evidence type="ECO:0000313" key="2">
    <source>
        <dbReference type="Proteomes" id="UP000238523"/>
    </source>
</evidence>
<keyword evidence="1" id="KW-0614">Plasmid</keyword>
<evidence type="ECO:0000313" key="1">
    <source>
        <dbReference type="EMBL" id="AUW46234.1"/>
    </source>
</evidence>
<name>A0A2K9ZDC0_RHILE</name>
<dbReference type="Gene3D" id="2.130.10.10">
    <property type="entry name" value="YVTN repeat-like/Quinoprotein amine dehydrogenase"/>
    <property type="match status" value="1"/>
</dbReference>
<accession>A0A2K9ZDC0</accession>
<dbReference type="AlphaFoldDB" id="A0A2K9ZDC0"/>
<dbReference type="InterPro" id="IPR015943">
    <property type="entry name" value="WD40/YVTN_repeat-like_dom_sf"/>
</dbReference>